<evidence type="ECO:0000256" key="6">
    <source>
        <dbReference type="SAM" id="MobiDB-lite"/>
    </source>
</evidence>
<feature type="repeat" description="ANK" evidence="5">
    <location>
        <begin position="575"/>
        <end position="607"/>
    </location>
</feature>
<reference evidence="10 11" key="1">
    <citation type="submission" date="2025-04" db="UniProtKB">
        <authorList>
            <consortium name="RefSeq"/>
        </authorList>
    </citation>
    <scope>IDENTIFICATION</scope>
    <source>
        <tissue evidence="10 11">Gonads</tissue>
    </source>
</reference>
<accession>A0A6J2Y5C6</accession>
<dbReference type="PANTHER" id="PTHR46307">
    <property type="entry name" value="G9A, ISOFORM B"/>
    <property type="match status" value="1"/>
</dbReference>
<dbReference type="CDD" id="cd20905">
    <property type="entry name" value="EHMT_ZBD"/>
    <property type="match status" value="1"/>
</dbReference>
<dbReference type="Gene3D" id="1.25.40.20">
    <property type="entry name" value="Ankyrin repeat-containing domain"/>
    <property type="match status" value="2"/>
</dbReference>
<evidence type="ECO:0000256" key="3">
    <source>
        <dbReference type="ARBA" id="ARBA00022603"/>
    </source>
</evidence>
<dbReference type="Pfam" id="PF05033">
    <property type="entry name" value="Pre-SET"/>
    <property type="match status" value="1"/>
</dbReference>
<dbReference type="OrthoDB" id="616263at2759"/>
<dbReference type="SUPFAM" id="SSF48403">
    <property type="entry name" value="Ankyrin repeat"/>
    <property type="match status" value="1"/>
</dbReference>
<dbReference type="GO" id="GO:0000785">
    <property type="term" value="C:chromatin"/>
    <property type="evidence" value="ECO:0007669"/>
    <property type="project" value="TreeGrafter"/>
</dbReference>
<dbReference type="InterPro" id="IPR036770">
    <property type="entry name" value="Ankyrin_rpt-contain_sf"/>
</dbReference>
<evidence type="ECO:0000256" key="2">
    <source>
        <dbReference type="ARBA" id="ARBA00022454"/>
    </source>
</evidence>
<dbReference type="SMART" id="SM00317">
    <property type="entry name" value="SET"/>
    <property type="match status" value="1"/>
</dbReference>
<keyword evidence="2" id="KW-0158">Chromosome</keyword>
<evidence type="ECO:0000313" key="12">
    <source>
        <dbReference type="RefSeq" id="XP_030758207.1"/>
    </source>
</evidence>
<feature type="compositionally biased region" description="Basic and acidic residues" evidence="6">
    <location>
        <begin position="156"/>
        <end position="167"/>
    </location>
</feature>
<evidence type="ECO:0000313" key="11">
    <source>
        <dbReference type="RefSeq" id="XP_030758206.1"/>
    </source>
</evidence>
<feature type="compositionally biased region" description="Polar residues" evidence="6">
    <location>
        <begin position="136"/>
        <end position="146"/>
    </location>
</feature>
<keyword evidence="4" id="KW-0949">S-adenosyl-L-methionine</keyword>
<dbReference type="GO" id="GO:0046974">
    <property type="term" value="F:histone H3K9 methyltransferase activity"/>
    <property type="evidence" value="ECO:0007669"/>
    <property type="project" value="TreeGrafter"/>
</dbReference>
<evidence type="ECO:0000259" key="8">
    <source>
        <dbReference type="PROSITE" id="PS50867"/>
    </source>
</evidence>
<feature type="repeat" description="ANK" evidence="5">
    <location>
        <begin position="509"/>
        <end position="541"/>
    </location>
</feature>
<dbReference type="PRINTS" id="PR01415">
    <property type="entry name" value="ANKYRIN"/>
</dbReference>
<dbReference type="AlphaFoldDB" id="A0A6J2Y5C6"/>
<feature type="compositionally biased region" description="Basic residues" evidence="6">
    <location>
        <begin position="87"/>
        <end position="96"/>
    </location>
</feature>
<dbReference type="Proteomes" id="UP000504635">
    <property type="component" value="Unplaced"/>
</dbReference>
<dbReference type="Pfam" id="PF21533">
    <property type="entry name" value="EHMT1-2_CRR"/>
    <property type="match status" value="1"/>
</dbReference>
<evidence type="ECO:0000256" key="5">
    <source>
        <dbReference type="PROSITE-ProRule" id="PRU00023"/>
    </source>
</evidence>
<keyword evidence="9" id="KW-1185">Reference proteome</keyword>
<organism evidence="9 10">
    <name type="scientific">Sitophilus oryzae</name>
    <name type="common">Rice weevil</name>
    <name type="synonym">Curculio oryzae</name>
    <dbReference type="NCBI Taxonomy" id="7048"/>
    <lineage>
        <taxon>Eukaryota</taxon>
        <taxon>Metazoa</taxon>
        <taxon>Ecdysozoa</taxon>
        <taxon>Arthropoda</taxon>
        <taxon>Hexapoda</taxon>
        <taxon>Insecta</taxon>
        <taxon>Pterygota</taxon>
        <taxon>Neoptera</taxon>
        <taxon>Endopterygota</taxon>
        <taxon>Coleoptera</taxon>
        <taxon>Polyphaga</taxon>
        <taxon>Cucujiformia</taxon>
        <taxon>Curculionidae</taxon>
        <taxon>Dryophthorinae</taxon>
        <taxon>Sitophilus</taxon>
    </lineage>
</organism>
<name>A0A6J2Y5C6_SITOR</name>
<dbReference type="InterPro" id="IPR046341">
    <property type="entry name" value="SET_dom_sf"/>
</dbReference>
<gene>
    <name evidence="10 11 12" type="primary">LOC115883917</name>
</gene>
<feature type="repeat" description="ANK" evidence="5">
    <location>
        <begin position="542"/>
        <end position="574"/>
    </location>
</feature>
<dbReference type="PANTHER" id="PTHR46307:SF4">
    <property type="entry name" value="G9A, ISOFORM B"/>
    <property type="match status" value="1"/>
</dbReference>
<dbReference type="CDD" id="cd10543">
    <property type="entry name" value="SET_EHMT"/>
    <property type="match status" value="1"/>
</dbReference>
<dbReference type="RefSeq" id="XP_030758206.1">
    <property type="nucleotide sequence ID" value="XM_030902346.1"/>
</dbReference>
<dbReference type="InterPro" id="IPR007728">
    <property type="entry name" value="Pre-SET_dom"/>
</dbReference>
<keyword evidence="3" id="KW-0489">Methyltransferase</keyword>
<dbReference type="GO" id="GO:0032259">
    <property type="term" value="P:methylation"/>
    <property type="evidence" value="ECO:0007669"/>
    <property type="project" value="UniProtKB-KW"/>
</dbReference>
<dbReference type="GO" id="GO:0002039">
    <property type="term" value="F:p53 binding"/>
    <property type="evidence" value="ECO:0007669"/>
    <property type="project" value="InterPro"/>
</dbReference>
<dbReference type="PROSITE" id="PS50867">
    <property type="entry name" value="PRE_SET"/>
    <property type="match status" value="1"/>
</dbReference>
<feature type="region of interest" description="Disordered" evidence="6">
    <location>
        <begin position="119"/>
        <end position="167"/>
    </location>
</feature>
<feature type="domain" description="SET" evidence="7">
    <location>
        <begin position="763"/>
        <end position="880"/>
    </location>
</feature>
<dbReference type="InterPro" id="IPR002110">
    <property type="entry name" value="Ankyrin_rpt"/>
</dbReference>
<dbReference type="GeneID" id="115883917"/>
<dbReference type="RefSeq" id="XP_030758205.1">
    <property type="nucleotide sequence ID" value="XM_030902345.1"/>
</dbReference>
<dbReference type="SUPFAM" id="SSF82199">
    <property type="entry name" value="SET domain"/>
    <property type="match status" value="1"/>
</dbReference>
<feature type="domain" description="Pre-SET" evidence="8">
    <location>
        <begin position="696"/>
        <end position="760"/>
    </location>
</feature>
<evidence type="ECO:0000313" key="9">
    <source>
        <dbReference type="Proteomes" id="UP000504635"/>
    </source>
</evidence>
<dbReference type="PROSITE" id="PS50280">
    <property type="entry name" value="SET"/>
    <property type="match status" value="1"/>
</dbReference>
<evidence type="ECO:0000256" key="4">
    <source>
        <dbReference type="ARBA" id="ARBA00022691"/>
    </source>
</evidence>
<feature type="repeat" description="ANK" evidence="5">
    <location>
        <begin position="472"/>
        <end position="493"/>
    </location>
</feature>
<dbReference type="PROSITE" id="PS50297">
    <property type="entry name" value="ANK_REP_REGION"/>
    <property type="match status" value="4"/>
</dbReference>
<evidence type="ECO:0000313" key="10">
    <source>
        <dbReference type="RefSeq" id="XP_030758205.1"/>
    </source>
</evidence>
<comment type="subcellular location">
    <subcellularLocation>
        <location evidence="1">Chromosome</location>
    </subcellularLocation>
</comment>
<evidence type="ECO:0000259" key="7">
    <source>
        <dbReference type="PROSITE" id="PS50280"/>
    </source>
</evidence>
<dbReference type="GO" id="GO:0005634">
    <property type="term" value="C:nucleus"/>
    <property type="evidence" value="ECO:0007669"/>
    <property type="project" value="InterPro"/>
</dbReference>
<dbReference type="RefSeq" id="XP_030758207.1">
    <property type="nucleotide sequence ID" value="XM_030902347.1"/>
</dbReference>
<dbReference type="GO" id="GO:0008270">
    <property type="term" value="F:zinc ion binding"/>
    <property type="evidence" value="ECO:0007669"/>
    <property type="project" value="InterPro"/>
</dbReference>
<keyword evidence="3" id="KW-0808">Transferase</keyword>
<dbReference type="PROSITE" id="PS50088">
    <property type="entry name" value="ANK_REPEAT"/>
    <property type="match status" value="5"/>
</dbReference>
<dbReference type="Gene3D" id="2.170.270.10">
    <property type="entry name" value="SET domain"/>
    <property type="match status" value="1"/>
</dbReference>
<dbReference type="KEGG" id="soy:115883917"/>
<proteinExistence type="predicted"/>
<dbReference type="InterPro" id="IPR047762">
    <property type="entry name" value="EHMT_CRR"/>
</dbReference>
<dbReference type="SMART" id="SM00468">
    <property type="entry name" value="PreSET"/>
    <property type="match status" value="1"/>
</dbReference>
<feature type="region of interest" description="Disordered" evidence="6">
    <location>
        <begin position="80"/>
        <end position="104"/>
    </location>
</feature>
<dbReference type="GO" id="GO:0000122">
    <property type="term" value="P:negative regulation of transcription by RNA polymerase II"/>
    <property type="evidence" value="ECO:0007669"/>
    <property type="project" value="TreeGrafter"/>
</dbReference>
<dbReference type="SMART" id="SM00248">
    <property type="entry name" value="ANK"/>
    <property type="match status" value="6"/>
</dbReference>
<dbReference type="InterPro" id="IPR043550">
    <property type="entry name" value="EHMT1/EHMT2"/>
</dbReference>
<dbReference type="InterPro" id="IPR001214">
    <property type="entry name" value="SET_dom"/>
</dbReference>
<dbReference type="Pfam" id="PF00856">
    <property type="entry name" value="SET"/>
    <property type="match status" value="1"/>
</dbReference>
<feature type="repeat" description="ANK" evidence="5">
    <location>
        <begin position="406"/>
        <end position="438"/>
    </location>
</feature>
<evidence type="ECO:0000256" key="1">
    <source>
        <dbReference type="ARBA" id="ARBA00004286"/>
    </source>
</evidence>
<keyword evidence="5" id="KW-0040">ANK repeat</keyword>
<sequence length="923" mass="105570">MNEAYKIVFLNKFFEMEEQDTKIPNLDDANNILDNGLESNKTKIEKDIIPVKVIKRSTRRRLSENNKSILQSAIARKEKSFSEYSKPNKKITKQVKQKSPNEKKQDLLKANLSPSKKIDVTDKPILNKKQPESVDTLLTQSKNSESGLRRSQRTLSSDKDEASNKNENTIDRVQEFLNRHEIYSQTSKLCCCLENKEVFCESEMDLQFCSAIDSIGDKVIGCSRLIETANMLRPSTRIHFGVLCECHRLRLKKHNCCPTCGLYCTQGEFMECVNRHYFHKDCILSVEDKELCPHCGDFTRNIEVKITMHTSKNPVFLPVQKAYHTSAKMSFAKSPCDLERRNSDSDLDISTILSPNQLEMFTNTLDIDSCNESSLIDAMDEDNLEKAVAILASGNVDFKTRLSDFDGGTFLHVAVLKNTLRFVHLFISLKIDLDILDDNQNTPLMLAIADHKNDVLKYLLKGESQLTVKGTDGMTVLHLAAKYGNLEACKLIICSSFCIQNYINVQDDGGWTPLVWACEHGHIDVVKYLVLRGADVNIRDVEHNVALHWTAFSGNSEIVDALLNFNSDINVLNVHGDTPLHISAREDNYNIVITLLARNADVFIINRNNETPLDCAPKDGRCFPAIALNVKLKTILPEDPRKFVLTNDISRGREPNPIQCYNDIDLEKEPKNYVYIRKNCVSSDNVKIDLKVSTLKSCSCEDKCVTSDCQCAQLSLKCWYDEEERLLPEFNFYDPPMIFECNDMCACNSILCTNRLVQKPLNQRLQLFRTKNKGWGVRTLNLIKKGGYVCEYVGEILTDTEADHREDDSYLFDLDNRETESFCIDAKFYGNFARFINHSCEPNLNPVKVFIDHHDLKFPRIALFAKREIAQMEELSFDYGDKFWLIKYKSFTCDCGTEDCRYSVESIGKTLEKYHLVEEKMMQ</sequence>
<protein>
    <submittedName>
        <fullName evidence="10 11">Histone-lysine N-methyltransferase EHMT1-like</fullName>
    </submittedName>
</protein>
<dbReference type="Pfam" id="PF12796">
    <property type="entry name" value="Ank_2"/>
    <property type="match status" value="2"/>
</dbReference>